<dbReference type="InterPro" id="IPR001202">
    <property type="entry name" value="WW_dom"/>
</dbReference>
<feature type="repeat" description="PPR" evidence="2">
    <location>
        <begin position="490"/>
        <end position="524"/>
    </location>
</feature>
<evidence type="ECO:0000313" key="6">
    <source>
        <dbReference type="EMBL" id="CAI3974183.1"/>
    </source>
</evidence>
<dbReference type="PANTHER" id="PTHR47447">
    <property type="entry name" value="OS03G0856100 PROTEIN"/>
    <property type="match status" value="1"/>
</dbReference>
<dbReference type="SUPFAM" id="SSF81698">
    <property type="entry name" value="FF domain"/>
    <property type="match status" value="1"/>
</dbReference>
<dbReference type="SUPFAM" id="SSF55120">
    <property type="entry name" value="Pseudouridine synthase"/>
    <property type="match status" value="1"/>
</dbReference>
<dbReference type="CDD" id="cd00201">
    <property type="entry name" value="WW"/>
    <property type="match status" value="1"/>
</dbReference>
<dbReference type="Gene3D" id="1.10.10.440">
    <property type="entry name" value="FF domain"/>
    <property type="match status" value="1"/>
</dbReference>
<dbReference type="PROSITE" id="PS51375">
    <property type="entry name" value="PPR"/>
    <property type="match status" value="4"/>
</dbReference>
<dbReference type="Gene3D" id="1.25.40.10">
    <property type="entry name" value="Tetratricopeptide repeat domain"/>
    <property type="match status" value="3"/>
</dbReference>
<dbReference type="EMBL" id="CAMXCT030000120">
    <property type="protein sequence ID" value="CAL4761495.1"/>
    <property type="molecule type" value="Genomic_DNA"/>
</dbReference>
<evidence type="ECO:0000256" key="3">
    <source>
        <dbReference type="SAM" id="Coils"/>
    </source>
</evidence>
<reference evidence="6" key="1">
    <citation type="submission" date="2022-10" db="EMBL/GenBank/DDBJ databases">
        <authorList>
            <person name="Chen Y."/>
            <person name="Dougan E. K."/>
            <person name="Chan C."/>
            <person name="Rhodes N."/>
            <person name="Thang M."/>
        </authorList>
    </citation>
    <scope>NUCLEOTIDE SEQUENCE</scope>
</reference>
<keyword evidence="1" id="KW-0677">Repeat</keyword>
<organism evidence="6">
    <name type="scientific">Cladocopium goreaui</name>
    <dbReference type="NCBI Taxonomy" id="2562237"/>
    <lineage>
        <taxon>Eukaryota</taxon>
        <taxon>Sar</taxon>
        <taxon>Alveolata</taxon>
        <taxon>Dinophyceae</taxon>
        <taxon>Suessiales</taxon>
        <taxon>Symbiodiniaceae</taxon>
        <taxon>Cladocopium</taxon>
    </lineage>
</organism>
<dbReference type="PANTHER" id="PTHR47447:SF17">
    <property type="entry name" value="OS12G0638900 PROTEIN"/>
    <property type="match status" value="1"/>
</dbReference>
<dbReference type="InterPro" id="IPR036517">
    <property type="entry name" value="FF_domain_sf"/>
</dbReference>
<dbReference type="GO" id="GO:0001522">
    <property type="term" value="P:pseudouridine synthesis"/>
    <property type="evidence" value="ECO:0007669"/>
    <property type="project" value="InterPro"/>
</dbReference>
<feature type="region of interest" description="Disordered" evidence="4">
    <location>
        <begin position="1"/>
        <end position="24"/>
    </location>
</feature>
<dbReference type="SMART" id="SM00456">
    <property type="entry name" value="WW"/>
    <property type="match status" value="1"/>
</dbReference>
<feature type="domain" description="WW" evidence="5">
    <location>
        <begin position="1203"/>
        <end position="1236"/>
    </location>
</feature>
<dbReference type="InterPro" id="IPR011990">
    <property type="entry name" value="TPR-like_helical_dom_sf"/>
</dbReference>
<reference evidence="7 8" key="2">
    <citation type="submission" date="2024-05" db="EMBL/GenBank/DDBJ databases">
        <authorList>
            <person name="Chen Y."/>
            <person name="Shah S."/>
            <person name="Dougan E. K."/>
            <person name="Thang M."/>
            <person name="Chan C."/>
        </authorList>
    </citation>
    <scope>NUCLEOTIDE SEQUENCE [LARGE SCALE GENOMIC DNA]</scope>
</reference>
<dbReference type="CDD" id="cd02869">
    <property type="entry name" value="PseudoU_synth_RluA_like"/>
    <property type="match status" value="1"/>
</dbReference>
<evidence type="ECO:0000256" key="4">
    <source>
        <dbReference type="SAM" id="MobiDB-lite"/>
    </source>
</evidence>
<dbReference type="InterPro" id="IPR002885">
    <property type="entry name" value="PPR_rpt"/>
</dbReference>
<dbReference type="Proteomes" id="UP001152797">
    <property type="component" value="Unassembled WGS sequence"/>
</dbReference>
<feature type="repeat" description="PPR" evidence="2">
    <location>
        <begin position="60"/>
        <end position="94"/>
    </location>
</feature>
<keyword evidence="8" id="KW-1185">Reference proteome</keyword>
<gene>
    <name evidence="6" type="ORF">C1SCF055_LOCUS2607</name>
</gene>
<evidence type="ECO:0000256" key="2">
    <source>
        <dbReference type="PROSITE-ProRule" id="PRU00708"/>
    </source>
</evidence>
<dbReference type="Gene3D" id="2.20.70.10">
    <property type="match status" value="1"/>
</dbReference>
<accession>A0A9P1BKM9</accession>
<dbReference type="GO" id="GO:0009982">
    <property type="term" value="F:pseudouridine synthase activity"/>
    <property type="evidence" value="ECO:0007669"/>
    <property type="project" value="InterPro"/>
</dbReference>
<sequence>MDADDESSCPGGGNATKPSTDVLKAQTGSKPLLCLEDRKGRRSLASDNSCKRDAAMFVPDRISFNSAINACSKAAQWQRALGLLSQLKGRSIRTDHISYNTCMDACARSSHWAEALCFLRRTLDAAILSQRQYLFGLNTGLSAGARAAKWRVALPLLEQIKSQFLEANEVTLKWWQSACNKHWKVAMAGMNMLTALGLTSPWLPPFSMAEAKWPSVLRLLYQMSSQVDAVSLSSIASTLTCSWRRSLSMLRAFLREEALVTTAVVHAFSQGLQWHRAVTSLSAAEVDGYTLSAAILGCGRTSQAYKVQLNVIIYGAALSVCEQSGQWAMALHLFSDMCRKAFPSQNSELEANLVIYNTIISSYAVAGAWLKAAEVLEELQRSRQADVVSCSSLMHGCVLGSVWQSALQLMDQFSGRSLQPSTVSFGTAINACEAGGCWQLAVHLLEEQGHRLPVSNIELNSAISACEKGLAWQEGLDLLRQFPAHSLKADFVTYSASIRLCERIGHWTRALAFLELMRAAQMVPAVVATMDTACAAAAAAKPDIAKALAQEMSDPVDKLWCLAQIFCCDPQLIREALRAMPSAERETEVLLRACSSLSLLGIECKEVSVRVDQHLMSLMPLMSLQQLNVAATAAAKGRSLEILQRIQEWCCERLKTAEGTFEEDADSLLGVLWVTRQLQCTSRPVLGRHAEAWDSAMPGIIPGIALGAWPIFLDKRHRRGFLHRLDVPSSGLVVVAKTYKSYYDLQVQLSTEMARKYVVMAHGWLSPRAIEASVFWWDDGPTVAGGRGKSSRSNVLASRRLLGGSSSFSLLRMEILTGRKHQIRSHLSHCGHPTVSDGLYAATDVYISDCSFCPRNWLHRYGLAFKDCHGQVIRLQSPVPADLKEAMRQTLGLRDIEGPYGRWTVAEVFNMALMMTIVKTCQLDVDGWLKARNPGASWGGPDGNWSTEERKTLEKNLAIFAVLVATEGESLHSVYRNEEGWAYGSLLHTNPQLVALGTDESIIFWAEGPYVLILLALPSVALKQSLGISLEVQEDLSAKTVADAQRLVQEQLRGSVASCKDFTCSDGWTPKPDHGELKGSSDAVCCQQTCQLFTCGMGYVANKGYAKNVGSTAGQCCDKTCHGFSCPKHLQVAPQMLNKAGNTVEECCAETCSEVTCEANYAKKSELKDKVHPPGEAQSFCCAETCALHTCGKNMAPDEDRYLTLQMVWEVHPSPYGVPYYYNPKTKESRWTVPTGPLDRVVPKEVSQEASVATQVAEETKKEPEVECISSSCSSTSESDDVPNPLSAAERAKLKVENFKAMLQEQGVRAFDTFNAWLPRLLGDARFTSVPKSQRRKLFQRLAQSLGEGQRKLEADSRRQGREGFLQLLELAHSQGQLESVSLAATMAELERHFAQDGRWTQVAAPERQRLVELRWADVRKLKEEEEQKAARAWRSWLLEKVSHHPAMRPPAFDALPMTDAASFEALPVARRRAIYEELAAELARKAASEKKAEADEEDDLLEKRKRSRLEVAEEDFRGLLAKKIRSPLEFNWKEITMVLDGEKLPELDEVDLETIFNEVKSEDLARRLDAFSAALLRSELAAETSLQEAIQSVEMEEYLQAVPQNELKKRWEDWRRFRVTEALDVFAAWLRQEPALYTAEAQRAASRGAAVEELCKKLESDLRYRRLDWVPSQRMKVITARLDEIAAERKTDKVLVTEDKCCDTVCGGYTCGKGWQADPLKATKFGNTDQACCTRTCAKYECSAGWAPNPDVASFVGVSDELCCKKKCSQYQDKCTGDYAPNLAANETVGDTADLCCLRTCALHSCSGKMVVKPEPKELVGATDADCCEDDQTGCNGLSKEECTGSKVELTNTQTNKTDVLACKWSKWSICALGDPQPANCA</sequence>
<dbReference type="InterPro" id="IPR006145">
    <property type="entry name" value="PsdUridine_synth_RsuA/RluA"/>
</dbReference>
<dbReference type="Gene3D" id="3.30.2350.10">
    <property type="entry name" value="Pseudouridine synthase"/>
    <property type="match status" value="1"/>
</dbReference>
<name>A0A9P1BKM9_9DINO</name>
<feature type="coiled-coil region" evidence="3">
    <location>
        <begin position="1476"/>
        <end position="1505"/>
    </location>
</feature>
<dbReference type="EMBL" id="CAMXCT010000120">
    <property type="protein sequence ID" value="CAI3974183.1"/>
    <property type="molecule type" value="Genomic_DNA"/>
</dbReference>
<evidence type="ECO:0000259" key="5">
    <source>
        <dbReference type="PROSITE" id="PS50020"/>
    </source>
</evidence>
<evidence type="ECO:0000256" key="1">
    <source>
        <dbReference type="ARBA" id="ARBA00022737"/>
    </source>
</evidence>
<dbReference type="PROSITE" id="PS01159">
    <property type="entry name" value="WW_DOMAIN_1"/>
    <property type="match status" value="1"/>
</dbReference>
<evidence type="ECO:0000313" key="7">
    <source>
        <dbReference type="EMBL" id="CAL4761495.1"/>
    </source>
</evidence>
<dbReference type="Pfam" id="PF01535">
    <property type="entry name" value="PPR"/>
    <property type="match status" value="4"/>
</dbReference>
<evidence type="ECO:0000313" key="8">
    <source>
        <dbReference type="Proteomes" id="UP001152797"/>
    </source>
</evidence>
<dbReference type="Pfam" id="PF00849">
    <property type="entry name" value="PseudoU_synth_2"/>
    <property type="match status" value="1"/>
</dbReference>
<feature type="repeat" description="PPR" evidence="2">
    <location>
        <begin position="310"/>
        <end position="344"/>
    </location>
</feature>
<keyword evidence="3" id="KW-0175">Coiled coil</keyword>
<dbReference type="EMBL" id="CAMXCT020000120">
    <property type="protein sequence ID" value="CAL1127558.1"/>
    <property type="molecule type" value="Genomic_DNA"/>
</dbReference>
<protein>
    <submittedName>
        <fullName evidence="7">WW domain-containing protein</fullName>
    </submittedName>
</protein>
<feature type="repeat" description="PPR" evidence="2">
    <location>
        <begin position="352"/>
        <end position="382"/>
    </location>
</feature>
<dbReference type="OrthoDB" id="425448at2759"/>
<dbReference type="InterPro" id="IPR020103">
    <property type="entry name" value="PsdUridine_synth_cat_dom_sf"/>
</dbReference>
<dbReference type="InterPro" id="IPR036020">
    <property type="entry name" value="WW_dom_sf"/>
</dbReference>
<dbReference type="Pfam" id="PF00397">
    <property type="entry name" value="WW"/>
    <property type="match status" value="1"/>
</dbReference>
<dbReference type="PROSITE" id="PS50020">
    <property type="entry name" value="WW_DOMAIN_2"/>
    <property type="match status" value="1"/>
</dbReference>
<proteinExistence type="predicted"/>
<dbReference type="GO" id="GO:0003723">
    <property type="term" value="F:RNA binding"/>
    <property type="evidence" value="ECO:0007669"/>
    <property type="project" value="InterPro"/>
</dbReference>
<dbReference type="SUPFAM" id="SSF51045">
    <property type="entry name" value="WW domain"/>
    <property type="match status" value="1"/>
</dbReference>
<comment type="caution">
    <text evidence="6">The sequence shown here is derived from an EMBL/GenBank/DDBJ whole genome shotgun (WGS) entry which is preliminary data.</text>
</comment>